<name>A0A640MXA6_BACAN</name>
<proteinExistence type="predicted"/>
<reference evidence="1" key="1">
    <citation type="submission" date="2019-12" db="EMBL/GenBank/DDBJ databases">
        <title>Epidemiological and comparative genomic analysis of Bacillus anthracis isolated from northern Vietnam.</title>
        <authorList>
            <person name="Hoang T.T.H."/>
            <person name="Dang D.A."/>
            <person name="Pham M.H."/>
            <person name="Luong M.H."/>
            <person name="Tran N.D."/>
            <person name="Nguyen T.H."/>
            <person name="Nguyen T.T."/>
            <person name="Inoue S."/>
            <person name="Morikawa S."/>
            <person name="Okutani A."/>
        </authorList>
    </citation>
    <scope>NUCLEOTIDE SEQUENCE</scope>
    <source>
        <strain evidence="1">LamDB</strain>
    </source>
</reference>
<gene>
    <name evidence="1" type="ORF">LamDB_47480</name>
</gene>
<sequence length="231" mass="27781">MVESESNISFDMKKEMEIGEFLDEYFYPKLNSIYQNCKIIDTERIFDSNKQHRGIDLTIEYENGKKVNIDEKAAATYFNKDIPTFSLEIFFHNKSNELREGWLFGDKYDSTETFLFIWGWNEGKEIFSNNINKLEICSVKKSALQEDIDKRFNLNRNNYYEYCLNKMHEVGSKPYDWNNKDYVKSKSEKAYWRVSEDVKERPFLMLYYKDMLKQICQSWFIVTKDNVKVVK</sequence>
<dbReference type="AlphaFoldDB" id="A0A640MXA6"/>
<dbReference type="EMBL" id="BLEX01000010">
    <property type="protein sequence ID" value="GEU18446.1"/>
    <property type="molecule type" value="Genomic_DNA"/>
</dbReference>
<organism evidence="1">
    <name type="scientific">Bacillus anthracis</name>
    <name type="common">anthrax bacterium</name>
    <dbReference type="NCBI Taxonomy" id="1392"/>
    <lineage>
        <taxon>Bacteria</taxon>
        <taxon>Bacillati</taxon>
        <taxon>Bacillota</taxon>
        <taxon>Bacilli</taxon>
        <taxon>Bacillales</taxon>
        <taxon>Bacillaceae</taxon>
        <taxon>Bacillus</taxon>
        <taxon>Bacillus cereus group</taxon>
    </lineage>
</organism>
<reference evidence="1" key="2">
    <citation type="submission" date="2019-12" db="EMBL/GenBank/DDBJ databases">
        <authorList>
            <person name="Hoang T.H.H."/>
            <person name="Okutani A."/>
        </authorList>
    </citation>
    <scope>NUCLEOTIDE SEQUENCE</scope>
    <source>
        <strain evidence="1">LamDB</strain>
    </source>
</reference>
<comment type="caution">
    <text evidence="1">The sequence shown here is derived from an EMBL/GenBank/DDBJ whole genome shotgun (WGS) entry which is preliminary data.</text>
</comment>
<evidence type="ECO:0000313" key="1">
    <source>
        <dbReference type="EMBL" id="GEU18446.1"/>
    </source>
</evidence>
<accession>A0A640MXA6</accession>
<protein>
    <submittedName>
        <fullName evidence="1">Uncharacterized protein</fullName>
    </submittedName>
</protein>